<dbReference type="SUPFAM" id="SSF53098">
    <property type="entry name" value="Ribonuclease H-like"/>
    <property type="match status" value="1"/>
</dbReference>
<dbReference type="AlphaFoldDB" id="A0A813SPR1"/>
<dbReference type="InterPro" id="IPR012337">
    <property type="entry name" value="RNaseH-like_sf"/>
</dbReference>
<keyword evidence="4" id="KW-0862">Zinc</keyword>
<evidence type="ECO:0000259" key="6">
    <source>
        <dbReference type="Pfam" id="PF05699"/>
    </source>
</evidence>
<evidence type="ECO:0000256" key="5">
    <source>
        <dbReference type="ARBA" id="ARBA00023242"/>
    </source>
</evidence>
<dbReference type="InterPro" id="IPR008906">
    <property type="entry name" value="HATC_C_dom"/>
</dbReference>
<dbReference type="PANTHER" id="PTHR46481">
    <property type="entry name" value="ZINC FINGER BED DOMAIN-CONTAINING PROTEIN 4"/>
    <property type="match status" value="1"/>
</dbReference>
<dbReference type="Proteomes" id="UP000663879">
    <property type="component" value="Unassembled WGS sequence"/>
</dbReference>
<evidence type="ECO:0000256" key="3">
    <source>
        <dbReference type="ARBA" id="ARBA00022771"/>
    </source>
</evidence>
<evidence type="ECO:0000256" key="4">
    <source>
        <dbReference type="ARBA" id="ARBA00022833"/>
    </source>
</evidence>
<dbReference type="Pfam" id="PF05699">
    <property type="entry name" value="Dimer_Tnp_hAT"/>
    <property type="match status" value="1"/>
</dbReference>
<organism evidence="7 8">
    <name type="scientific">Brachionus calyciflorus</name>
    <dbReference type="NCBI Taxonomy" id="104777"/>
    <lineage>
        <taxon>Eukaryota</taxon>
        <taxon>Metazoa</taxon>
        <taxon>Spiralia</taxon>
        <taxon>Gnathifera</taxon>
        <taxon>Rotifera</taxon>
        <taxon>Eurotatoria</taxon>
        <taxon>Monogononta</taxon>
        <taxon>Pseudotrocha</taxon>
        <taxon>Ploima</taxon>
        <taxon>Brachionidae</taxon>
        <taxon>Brachionus</taxon>
    </lineage>
</organism>
<dbReference type="PANTHER" id="PTHR46481:SF10">
    <property type="entry name" value="ZINC FINGER BED DOMAIN-CONTAINING PROTEIN 39"/>
    <property type="match status" value="1"/>
</dbReference>
<name>A0A813SPR1_9BILA</name>
<feature type="domain" description="HAT C-terminal dimerisation" evidence="6">
    <location>
        <begin position="479"/>
        <end position="545"/>
    </location>
</feature>
<accession>A0A813SPR1</accession>
<evidence type="ECO:0000313" key="8">
    <source>
        <dbReference type="Proteomes" id="UP000663879"/>
    </source>
</evidence>
<sequence length="571" mass="67442">MTSTITPQKRLREYPNNFLSINSKNELFCDACKKSIDFKKKSSVVQHLETEIHTSNSKKLKTVPNINFNTDEIQDNFKNDLIIWLSASNVPFDKLNKKTFTSFLNNYLRPDFKIPSSATLRRSFPNLYKSKIDELKDYFSKSKVSVMCDETTDSKSRYVFQIIFIKLDILKENCPKLVDTIFLDEVNYETVSRSIINTLVQMKIDFSDVLFFVTDNASYMKKAYDTVLKPVIFKSIHITCFAHIIALVGETWRAYLSEIDSVIANLKTIFSKSPHRKKRFLEFQSENNIAKPKNFPDPVITRWNSWFNSLKFVDENFEIIKNFVQLELNIDETLCRLVVLFQKESLKDEIKLVGSKCDRFQKTIILFEERNLKPTVVYNTISDLYFWFSENIDNLKNSQILEDNFLTGLFTPAQNKLKKYFIDGKQPGMAFFKMIKIFDPYQILNLSNDLYDFDLPKQMYDLLIEEWPIYKNICIQLKPIEDDFCLEKWWISHRSRLPNFFEQARWILRAPCSSADSERAFSKYNLILSDSRQSMSEETIKMHNFFYFNFRQHLFMNEDDEELDGIIPLSD</sequence>
<keyword evidence="8" id="KW-1185">Reference proteome</keyword>
<proteinExistence type="predicted"/>
<evidence type="ECO:0000256" key="1">
    <source>
        <dbReference type="ARBA" id="ARBA00004123"/>
    </source>
</evidence>
<dbReference type="OrthoDB" id="5978586at2759"/>
<evidence type="ECO:0000256" key="2">
    <source>
        <dbReference type="ARBA" id="ARBA00022723"/>
    </source>
</evidence>
<comment type="caution">
    <text evidence="7">The sequence shown here is derived from an EMBL/GenBank/DDBJ whole genome shotgun (WGS) entry which is preliminary data.</text>
</comment>
<reference evidence="7" key="1">
    <citation type="submission" date="2021-02" db="EMBL/GenBank/DDBJ databases">
        <authorList>
            <person name="Nowell W R."/>
        </authorList>
    </citation>
    <scope>NUCLEOTIDE SEQUENCE</scope>
    <source>
        <strain evidence="7">Ploen Becks lab</strain>
    </source>
</reference>
<keyword evidence="3" id="KW-0863">Zinc-finger</keyword>
<dbReference type="GO" id="GO:0005634">
    <property type="term" value="C:nucleus"/>
    <property type="evidence" value="ECO:0007669"/>
    <property type="project" value="UniProtKB-SubCell"/>
</dbReference>
<gene>
    <name evidence="7" type="ORF">OXX778_LOCUS6436</name>
</gene>
<comment type="subcellular location">
    <subcellularLocation>
        <location evidence="1">Nucleus</location>
    </subcellularLocation>
</comment>
<keyword evidence="5" id="KW-0539">Nucleus</keyword>
<keyword evidence="2" id="KW-0479">Metal-binding</keyword>
<protein>
    <recommendedName>
        <fullName evidence="6">HAT C-terminal dimerisation domain-containing protein</fullName>
    </recommendedName>
</protein>
<dbReference type="GO" id="GO:0008270">
    <property type="term" value="F:zinc ion binding"/>
    <property type="evidence" value="ECO:0007669"/>
    <property type="project" value="UniProtKB-KW"/>
</dbReference>
<dbReference type="InterPro" id="IPR052035">
    <property type="entry name" value="ZnF_BED_domain_contain"/>
</dbReference>
<evidence type="ECO:0000313" key="7">
    <source>
        <dbReference type="EMBL" id="CAF0800373.1"/>
    </source>
</evidence>
<dbReference type="EMBL" id="CAJNOC010000762">
    <property type="protein sequence ID" value="CAF0800373.1"/>
    <property type="molecule type" value="Genomic_DNA"/>
</dbReference>
<dbReference type="GO" id="GO:0046983">
    <property type="term" value="F:protein dimerization activity"/>
    <property type="evidence" value="ECO:0007669"/>
    <property type="project" value="InterPro"/>
</dbReference>